<organism evidence="1">
    <name type="scientific">Burkholderia lata (strain ATCC 17760 / DSM 23089 / LMG 22485 / NCIMB 9086 / R18194 / 383)</name>
    <dbReference type="NCBI Taxonomy" id="482957"/>
    <lineage>
        <taxon>Bacteria</taxon>
        <taxon>Pseudomonadati</taxon>
        <taxon>Pseudomonadota</taxon>
        <taxon>Betaproteobacteria</taxon>
        <taxon>Burkholderiales</taxon>
        <taxon>Burkholderiaceae</taxon>
        <taxon>Burkholderia</taxon>
        <taxon>Burkholderia cepacia complex</taxon>
    </lineage>
</organism>
<dbReference type="Proteomes" id="UP000494274">
    <property type="component" value="Unassembled WGS sequence"/>
</dbReference>
<gene>
    <name evidence="1" type="ORF">BLA18112_03326</name>
</gene>
<accession>A0A6P2VSD6</accession>
<dbReference type="RefSeq" id="WP_175044541.1">
    <property type="nucleotide sequence ID" value="NZ_CABVQI010000009.1"/>
</dbReference>
<proteinExistence type="predicted"/>
<sequence length="75" mass="8462">MTDKQPEGPLFFPMTKCEIAFDRGLQVVTLRPSFLAFGKEHGSRGLMLELQQAREFIATIQQALDLAQSQPRIVN</sequence>
<dbReference type="AlphaFoldDB" id="A0A6P2VSD6"/>
<name>A0A6P2VSD6_BURL3</name>
<protein>
    <submittedName>
        <fullName evidence="1">Uncharacterized protein</fullName>
    </submittedName>
</protein>
<dbReference type="EMBL" id="CABVQI010000009">
    <property type="protein sequence ID" value="VWC91100.1"/>
    <property type="molecule type" value="Genomic_DNA"/>
</dbReference>
<reference evidence="1" key="1">
    <citation type="submission" date="2019-09" db="EMBL/GenBank/DDBJ databases">
        <authorList>
            <person name="Depoorter E."/>
        </authorList>
    </citation>
    <scope>NUCLEOTIDE SEQUENCE [LARGE SCALE GENOMIC DNA]</scope>
    <source>
        <strain evidence="1">R-18112</strain>
    </source>
</reference>
<evidence type="ECO:0000313" key="1">
    <source>
        <dbReference type="EMBL" id="VWC91100.1"/>
    </source>
</evidence>